<dbReference type="InterPro" id="IPR006206">
    <property type="entry name" value="Mevalonate/galactokinase"/>
</dbReference>
<dbReference type="PROSITE" id="PS00627">
    <property type="entry name" value="GHMP_KINASES_ATP"/>
    <property type="match status" value="1"/>
</dbReference>
<comment type="caution">
    <text evidence="14">The sequence shown here is derived from an EMBL/GenBank/DDBJ whole genome shotgun (WGS) entry which is preliminary data.</text>
</comment>
<dbReference type="SUPFAM" id="SSF54211">
    <property type="entry name" value="Ribosomal protein S5 domain 2-like"/>
    <property type="match status" value="1"/>
</dbReference>
<dbReference type="InterPro" id="IPR036554">
    <property type="entry name" value="GHMP_kinase_C_sf"/>
</dbReference>
<evidence type="ECO:0000256" key="5">
    <source>
        <dbReference type="ARBA" id="ARBA00022777"/>
    </source>
</evidence>
<keyword evidence="3" id="KW-0479">Metal-binding</keyword>
<dbReference type="EC" id="2.7.1.6" evidence="10"/>
<evidence type="ECO:0000256" key="1">
    <source>
        <dbReference type="ARBA" id="ARBA00006566"/>
    </source>
</evidence>
<evidence type="ECO:0000256" key="7">
    <source>
        <dbReference type="ARBA" id="ARBA00022842"/>
    </source>
</evidence>
<dbReference type="GO" id="GO:0004335">
    <property type="term" value="F:galactokinase activity"/>
    <property type="evidence" value="ECO:0007669"/>
    <property type="project" value="UniProtKB-UniRule"/>
</dbReference>
<dbReference type="InterPro" id="IPR020568">
    <property type="entry name" value="Ribosomal_Su5_D2-typ_SF"/>
</dbReference>
<dbReference type="Gene3D" id="3.30.230.10">
    <property type="match status" value="1"/>
</dbReference>
<dbReference type="InterPro" id="IPR006203">
    <property type="entry name" value="GHMP_knse_ATP-bd_CS"/>
</dbReference>
<feature type="domain" description="GHMP kinase N-terminal" evidence="11">
    <location>
        <begin position="111"/>
        <end position="206"/>
    </location>
</feature>
<dbReference type="PROSITE" id="PS00106">
    <property type="entry name" value="GALACTOKINASE"/>
    <property type="match status" value="1"/>
</dbReference>
<dbReference type="GO" id="GO:0005524">
    <property type="term" value="F:ATP binding"/>
    <property type="evidence" value="ECO:0007669"/>
    <property type="project" value="UniProtKB-UniRule"/>
</dbReference>
<evidence type="ECO:0000259" key="13">
    <source>
        <dbReference type="Pfam" id="PF10509"/>
    </source>
</evidence>
<evidence type="ECO:0000256" key="2">
    <source>
        <dbReference type="ARBA" id="ARBA00022679"/>
    </source>
</evidence>
<dbReference type="InterPro" id="IPR019741">
    <property type="entry name" value="Galactokinase_CS"/>
</dbReference>
<feature type="domain" description="GHMP kinase C-terminal" evidence="12">
    <location>
        <begin position="322"/>
        <end position="393"/>
    </location>
</feature>
<dbReference type="InterPro" id="IPR014721">
    <property type="entry name" value="Ribsml_uS5_D2-typ_fold_subgr"/>
</dbReference>
<gene>
    <name evidence="14" type="ORF">APY09_00460</name>
</gene>
<dbReference type="Gene3D" id="3.30.70.890">
    <property type="entry name" value="GHMP kinase, C-terminal domain"/>
    <property type="match status" value="1"/>
</dbReference>
<dbReference type="Pfam" id="PF08544">
    <property type="entry name" value="GHMP_kinases_C"/>
    <property type="match status" value="1"/>
</dbReference>
<dbReference type="SUPFAM" id="SSF55060">
    <property type="entry name" value="GHMP Kinase, C-terminal domain"/>
    <property type="match status" value="1"/>
</dbReference>
<keyword evidence="7" id="KW-0460">Magnesium</keyword>
<evidence type="ECO:0000256" key="9">
    <source>
        <dbReference type="ARBA" id="ARBA00023277"/>
    </source>
</evidence>
<protein>
    <recommendedName>
        <fullName evidence="10">Galactokinase</fullName>
        <ecNumber evidence="10">2.7.1.6</ecNumber>
    </recommendedName>
</protein>
<dbReference type="PANTHER" id="PTHR10457:SF7">
    <property type="entry name" value="GALACTOKINASE-RELATED"/>
    <property type="match status" value="1"/>
</dbReference>
<dbReference type="FunFam" id="3.30.70.890:FF:000001">
    <property type="entry name" value="Galactokinase"/>
    <property type="match status" value="1"/>
</dbReference>
<organism evidence="14 15">
    <name type="scientific">Schaalia odontolytica</name>
    <dbReference type="NCBI Taxonomy" id="1660"/>
    <lineage>
        <taxon>Bacteria</taxon>
        <taxon>Bacillati</taxon>
        <taxon>Actinomycetota</taxon>
        <taxon>Actinomycetes</taxon>
        <taxon>Actinomycetales</taxon>
        <taxon>Actinomycetaceae</taxon>
        <taxon>Schaalia</taxon>
    </lineage>
</organism>
<evidence type="ECO:0000256" key="6">
    <source>
        <dbReference type="ARBA" id="ARBA00022840"/>
    </source>
</evidence>
<proteinExistence type="inferred from homology"/>
<dbReference type="Proteomes" id="UP000054686">
    <property type="component" value="Unassembled WGS sequence"/>
</dbReference>
<evidence type="ECO:0000256" key="8">
    <source>
        <dbReference type="ARBA" id="ARBA00023144"/>
    </source>
</evidence>
<keyword evidence="2" id="KW-0808">Transferase</keyword>
<keyword evidence="8" id="KW-0299">Galactose metabolism</keyword>
<keyword evidence="6" id="KW-0067">ATP-binding</keyword>
<keyword evidence="9" id="KW-0119">Carbohydrate metabolism</keyword>
<dbReference type="OrthoDB" id="250531at2"/>
<name>A0A0V8RXW1_9ACTO</name>
<evidence type="ECO:0000256" key="3">
    <source>
        <dbReference type="ARBA" id="ARBA00022723"/>
    </source>
</evidence>
<dbReference type="AlphaFoldDB" id="A0A0V8RXW1"/>
<dbReference type="InterPro" id="IPR013750">
    <property type="entry name" value="GHMP_kinase_C_dom"/>
</dbReference>
<dbReference type="InterPro" id="IPR019539">
    <property type="entry name" value="GalKase_N"/>
</dbReference>
<evidence type="ECO:0000313" key="15">
    <source>
        <dbReference type="Proteomes" id="UP000054686"/>
    </source>
</evidence>
<evidence type="ECO:0000259" key="11">
    <source>
        <dbReference type="Pfam" id="PF00288"/>
    </source>
</evidence>
<dbReference type="GO" id="GO:0046872">
    <property type="term" value="F:metal ion binding"/>
    <property type="evidence" value="ECO:0007669"/>
    <property type="project" value="UniProtKB-KW"/>
</dbReference>
<dbReference type="Pfam" id="PF10509">
    <property type="entry name" value="GalKase_gal_bdg"/>
    <property type="match status" value="1"/>
</dbReference>
<evidence type="ECO:0000256" key="4">
    <source>
        <dbReference type="ARBA" id="ARBA00022741"/>
    </source>
</evidence>
<comment type="similarity">
    <text evidence="1">Belongs to the GHMP kinase family. GalK subfamily.</text>
</comment>
<evidence type="ECO:0000259" key="12">
    <source>
        <dbReference type="Pfam" id="PF08544"/>
    </source>
</evidence>
<accession>A0A0V8RXW1</accession>
<dbReference type="GO" id="GO:0006012">
    <property type="term" value="P:galactose metabolic process"/>
    <property type="evidence" value="ECO:0007669"/>
    <property type="project" value="UniProtKB-UniRule"/>
</dbReference>
<keyword evidence="5 14" id="KW-0418">Kinase</keyword>
<evidence type="ECO:0000256" key="10">
    <source>
        <dbReference type="NCBIfam" id="TIGR00131"/>
    </source>
</evidence>
<reference evidence="14 15" key="1">
    <citation type="submission" date="2015-10" db="EMBL/GenBank/DDBJ databases">
        <title>Draft Genome of Actinomyces odontolyticus subsp. actinosynbacter strain XH001.</title>
        <authorList>
            <person name="Mclean J.S."/>
            <person name="He X."/>
        </authorList>
    </citation>
    <scope>NUCLEOTIDE SEQUENCE [LARGE SCALE GENOMIC DNA]</scope>
    <source>
        <strain evidence="14 15">XH001</strain>
    </source>
</reference>
<feature type="domain" description="Galactokinase N-terminal" evidence="13">
    <location>
        <begin position="22"/>
        <end position="70"/>
    </location>
</feature>
<dbReference type="PIRSF" id="PIRSF000530">
    <property type="entry name" value="Galactokinase"/>
    <property type="match status" value="1"/>
</dbReference>
<dbReference type="GO" id="GO:0005829">
    <property type="term" value="C:cytosol"/>
    <property type="evidence" value="ECO:0007669"/>
    <property type="project" value="TreeGrafter"/>
</dbReference>
<dbReference type="PRINTS" id="PR00959">
    <property type="entry name" value="MEVGALKINASE"/>
</dbReference>
<evidence type="ECO:0000313" key="14">
    <source>
        <dbReference type="EMBL" id="KSW12871.1"/>
    </source>
</evidence>
<dbReference type="InterPro" id="IPR000705">
    <property type="entry name" value="Galactokinase"/>
</dbReference>
<dbReference type="InterPro" id="IPR006204">
    <property type="entry name" value="GHMP_kinase_N_dom"/>
</dbReference>
<dbReference type="RefSeq" id="WP_060565700.1">
    <property type="nucleotide sequence ID" value="NZ_CP040006.1"/>
</dbReference>
<dbReference type="Pfam" id="PF00288">
    <property type="entry name" value="GHMP_kinases_N"/>
    <property type="match status" value="1"/>
</dbReference>
<dbReference type="PRINTS" id="PR00473">
    <property type="entry name" value="GALCTOKINASE"/>
</dbReference>
<dbReference type="PANTHER" id="PTHR10457">
    <property type="entry name" value="MEVALONATE KINASE/GALACTOKINASE"/>
    <property type="match status" value="1"/>
</dbReference>
<dbReference type="EMBL" id="LLVT01000001">
    <property type="protein sequence ID" value="KSW12871.1"/>
    <property type="molecule type" value="Genomic_DNA"/>
</dbReference>
<keyword evidence="4" id="KW-0547">Nucleotide-binding</keyword>
<sequence length="415" mass="43430">MTDLVWADAATPDEGAAQATDLFRDAFGYEPRGVWSAPGRVNIIGEHVDYNGGPCVPIALPHRAYVALSPREDRTIRLISPQTREAIDVLDLDVIGPKGTSGEVANHWTAYLAGVAWALEQAGYGPLPGFDAALWSCVPLGGGLSSSAALECATAVALDEVCSLGLAGTIEAPNDEGRKVLVDAARAAENQVAGANTGGLDQTASLRCRQGHALALDCRDMSTRQVPFDLSAVGLELLVIDTRAKHSLADGQYGSRRADCEESARILGVGQLVDVEDLDEATAALGNERLAARTRHVVSEIARTRAFIELLDEGPLEGTRLAVAGALLNDSHDSLRDDYEVSCEELDVAVEAARAAGAHGARMTGGGFGGSAIALVDVRAVEGVARAVAAAYAERGWEPPHFIRSLPGAPAGRLD</sequence>
<dbReference type="NCBIfam" id="TIGR00131">
    <property type="entry name" value="gal_kin"/>
    <property type="match status" value="1"/>
</dbReference>